<keyword evidence="4 6" id="KW-1133">Transmembrane helix</keyword>
<feature type="transmembrane region" description="Helical" evidence="6">
    <location>
        <begin position="133"/>
        <end position="151"/>
    </location>
</feature>
<protein>
    <recommendedName>
        <fullName evidence="9">Transmembrane protein 50A</fullName>
    </recommendedName>
</protein>
<dbReference type="Pfam" id="PF05255">
    <property type="entry name" value="UPF0220"/>
    <property type="match status" value="1"/>
</dbReference>
<keyword evidence="5 6" id="KW-0472">Membrane</keyword>
<feature type="transmembrane region" description="Helical" evidence="6">
    <location>
        <begin position="60"/>
        <end position="79"/>
    </location>
</feature>
<name>A0A8K0KGU4_LADFU</name>
<evidence type="ECO:0000313" key="7">
    <source>
        <dbReference type="EMBL" id="KAG8233445.1"/>
    </source>
</evidence>
<dbReference type="PANTHER" id="PTHR13180">
    <property type="entry name" value="SMALL MEMBRANE PROTEIN-RELATED"/>
    <property type="match status" value="1"/>
</dbReference>
<dbReference type="InterPro" id="IPR007919">
    <property type="entry name" value="UPF0220"/>
</dbReference>
<dbReference type="OrthoDB" id="268928at2759"/>
<evidence type="ECO:0008006" key="9">
    <source>
        <dbReference type="Google" id="ProtNLM"/>
    </source>
</evidence>
<keyword evidence="3 6" id="KW-0812">Transmembrane</keyword>
<sequence length="161" mass="17635">MTKMASCFENLQMPACEWFEGGDKRNALASIAAGVLFFVGWWIIIDVAANYPSMSEFNHAYHVCGVIGTISLFMINAVSNAQVRGDAYSNGCFGPRGARAWLFIGFVLGFAAVIAACWILFADFVGSDKKSWPGVGLFLQNTFIFVGSLVYKFGRSEDLWG</sequence>
<evidence type="ECO:0000256" key="4">
    <source>
        <dbReference type="ARBA" id="ARBA00022989"/>
    </source>
</evidence>
<evidence type="ECO:0000256" key="3">
    <source>
        <dbReference type="ARBA" id="ARBA00022692"/>
    </source>
</evidence>
<feature type="transmembrane region" description="Helical" evidence="6">
    <location>
        <begin position="27"/>
        <end position="45"/>
    </location>
</feature>
<feature type="transmembrane region" description="Helical" evidence="6">
    <location>
        <begin position="100"/>
        <end position="121"/>
    </location>
</feature>
<evidence type="ECO:0000256" key="1">
    <source>
        <dbReference type="ARBA" id="ARBA00004141"/>
    </source>
</evidence>
<dbReference type="Proteomes" id="UP000792457">
    <property type="component" value="Unassembled WGS sequence"/>
</dbReference>
<comment type="subcellular location">
    <subcellularLocation>
        <location evidence="1">Membrane</location>
        <topology evidence="1">Multi-pass membrane protein</topology>
    </subcellularLocation>
</comment>
<dbReference type="GO" id="GO:0016020">
    <property type="term" value="C:membrane"/>
    <property type="evidence" value="ECO:0007669"/>
    <property type="project" value="UniProtKB-SubCell"/>
</dbReference>
<keyword evidence="8" id="KW-1185">Reference proteome</keyword>
<comment type="similarity">
    <text evidence="2">Belongs to the UPF0220 family.</text>
</comment>
<dbReference type="EMBL" id="KZ308718">
    <property type="protein sequence ID" value="KAG8233445.1"/>
    <property type="molecule type" value="Genomic_DNA"/>
</dbReference>
<proteinExistence type="inferred from homology"/>
<evidence type="ECO:0000256" key="5">
    <source>
        <dbReference type="ARBA" id="ARBA00023136"/>
    </source>
</evidence>
<reference evidence="7" key="2">
    <citation type="submission" date="2017-10" db="EMBL/GenBank/DDBJ databases">
        <title>Ladona fulva Genome sequencing and assembly.</title>
        <authorList>
            <person name="Murali S."/>
            <person name="Richards S."/>
            <person name="Bandaranaike D."/>
            <person name="Bellair M."/>
            <person name="Blankenburg K."/>
            <person name="Chao H."/>
            <person name="Dinh H."/>
            <person name="Doddapaneni H."/>
            <person name="Dugan-Rocha S."/>
            <person name="Elkadiri S."/>
            <person name="Gnanaolivu R."/>
            <person name="Hernandez B."/>
            <person name="Skinner E."/>
            <person name="Javaid M."/>
            <person name="Lee S."/>
            <person name="Li M."/>
            <person name="Ming W."/>
            <person name="Munidasa M."/>
            <person name="Muniz J."/>
            <person name="Nguyen L."/>
            <person name="Hughes D."/>
            <person name="Osuji N."/>
            <person name="Pu L.-L."/>
            <person name="Puazo M."/>
            <person name="Qu C."/>
            <person name="Quiroz J."/>
            <person name="Raj R."/>
            <person name="Weissenberger G."/>
            <person name="Xin Y."/>
            <person name="Zou X."/>
            <person name="Han Y."/>
            <person name="Worley K."/>
            <person name="Muzny D."/>
            <person name="Gibbs R."/>
        </authorList>
    </citation>
    <scope>NUCLEOTIDE SEQUENCE</scope>
    <source>
        <strain evidence="7">Sampled in the wild</strain>
    </source>
</reference>
<evidence type="ECO:0000256" key="2">
    <source>
        <dbReference type="ARBA" id="ARBA00005335"/>
    </source>
</evidence>
<comment type="caution">
    <text evidence="7">The sequence shown here is derived from an EMBL/GenBank/DDBJ whole genome shotgun (WGS) entry which is preliminary data.</text>
</comment>
<organism evidence="7 8">
    <name type="scientific">Ladona fulva</name>
    <name type="common">Scarce chaser dragonfly</name>
    <name type="synonym">Libellula fulva</name>
    <dbReference type="NCBI Taxonomy" id="123851"/>
    <lineage>
        <taxon>Eukaryota</taxon>
        <taxon>Metazoa</taxon>
        <taxon>Ecdysozoa</taxon>
        <taxon>Arthropoda</taxon>
        <taxon>Hexapoda</taxon>
        <taxon>Insecta</taxon>
        <taxon>Pterygota</taxon>
        <taxon>Palaeoptera</taxon>
        <taxon>Odonata</taxon>
        <taxon>Epiprocta</taxon>
        <taxon>Anisoptera</taxon>
        <taxon>Libelluloidea</taxon>
        <taxon>Libellulidae</taxon>
        <taxon>Ladona</taxon>
    </lineage>
</organism>
<gene>
    <name evidence="7" type="ORF">J437_LFUL010556</name>
</gene>
<dbReference type="AlphaFoldDB" id="A0A8K0KGU4"/>
<accession>A0A8K0KGU4</accession>
<reference evidence="7" key="1">
    <citation type="submission" date="2013-04" db="EMBL/GenBank/DDBJ databases">
        <authorList>
            <person name="Qu J."/>
            <person name="Murali S.C."/>
            <person name="Bandaranaike D."/>
            <person name="Bellair M."/>
            <person name="Blankenburg K."/>
            <person name="Chao H."/>
            <person name="Dinh H."/>
            <person name="Doddapaneni H."/>
            <person name="Downs B."/>
            <person name="Dugan-Rocha S."/>
            <person name="Elkadiri S."/>
            <person name="Gnanaolivu R.D."/>
            <person name="Hernandez B."/>
            <person name="Javaid M."/>
            <person name="Jayaseelan J.C."/>
            <person name="Lee S."/>
            <person name="Li M."/>
            <person name="Ming W."/>
            <person name="Munidasa M."/>
            <person name="Muniz J."/>
            <person name="Nguyen L."/>
            <person name="Ongeri F."/>
            <person name="Osuji N."/>
            <person name="Pu L.-L."/>
            <person name="Puazo M."/>
            <person name="Qu C."/>
            <person name="Quiroz J."/>
            <person name="Raj R."/>
            <person name="Weissenberger G."/>
            <person name="Xin Y."/>
            <person name="Zou X."/>
            <person name="Han Y."/>
            <person name="Richards S."/>
            <person name="Worley K."/>
            <person name="Muzny D."/>
            <person name="Gibbs R."/>
        </authorList>
    </citation>
    <scope>NUCLEOTIDE SEQUENCE</scope>
    <source>
        <strain evidence="7">Sampled in the wild</strain>
    </source>
</reference>
<evidence type="ECO:0000313" key="8">
    <source>
        <dbReference type="Proteomes" id="UP000792457"/>
    </source>
</evidence>
<evidence type="ECO:0000256" key="6">
    <source>
        <dbReference type="SAM" id="Phobius"/>
    </source>
</evidence>